<evidence type="ECO:0000256" key="3">
    <source>
        <dbReference type="ARBA" id="ARBA00023015"/>
    </source>
</evidence>
<proteinExistence type="inferred from homology"/>
<keyword evidence="2" id="KW-0663">Pyridoxal phosphate</keyword>
<keyword evidence="4" id="KW-0238">DNA-binding</keyword>
<keyword evidence="5" id="KW-0804">Transcription</keyword>
<dbReference type="GO" id="GO:0003677">
    <property type="term" value="F:DNA binding"/>
    <property type="evidence" value="ECO:0007669"/>
    <property type="project" value="UniProtKB-KW"/>
</dbReference>
<accession>A0A8I0PUT5</accession>
<dbReference type="InterPro" id="IPR036388">
    <property type="entry name" value="WH-like_DNA-bd_sf"/>
</dbReference>
<dbReference type="InterPro" id="IPR015422">
    <property type="entry name" value="PyrdxlP-dep_Trfase_small"/>
</dbReference>
<evidence type="ECO:0000256" key="1">
    <source>
        <dbReference type="ARBA" id="ARBA00005384"/>
    </source>
</evidence>
<name>A0A8I0PUT5_MORMO</name>
<evidence type="ECO:0000259" key="6">
    <source>
        <dbReference type="PROSITE" id="PS50949"/>
    </source>
</evidence>
<keyword evidence="7" id="KW-0808">Transferase</keyword>
<dbReference type="CDD" id="cd00609">
    <property type="entry name" value="AAT_like"/>
    <property type="match status" value="1"/>
</dbReference>
<dbReference type="SMART" id="SM00345">
    <property type="entry name" value="HTH_GNTR"/>
    <property type="match status" value="1"/>
</dbReference>
<evidence type="ECO:0000256" key="4">
    <source>
        <dbReference type="ARBA" id="ARBA00023125"/>
    </source>
</evidence>
<keyword evidence="3" id="KW-0805">Transcription regulation</keyword>
<reference evidence="7" key="1">
    <citation type="submission" date="2017-12" db="EMBL/GenBank/DDBJ databases">
        <title>Genome sequencing and analysis.</title>
        <authorList>
            <person name="Huang Y.-T."/>
        </authorList>
    </citation>
    <scope>NUCLEOTIDE SEQUENCE</scope>
    <source>
        <strain evidence="7">VGH116</strain>
    </source>
</reference>
<dbReference type="InterPro" id="IPR015424">
    <property type="entry name" value="PyrdxlP-dep_Trfase"/>
</dbReference>
<dbReference type="GO" id="GO:0030170">
    <property type="term" value="F:pyridoxal phosphate binding"/>
    <property type="evidence" value="ECO:0007669"/>
    <property type="project" value="InterPro"/>
</dbReference>
<dbReference type="Pfam" id="PF00392">
    <property type="entry name" value="GntR"/>
    <property type="match status" value="1"/>
</dbReference>
<dbReference type="EMBL" id="PKLF01000008">
    <property type="protein sequence ID" value="MBE8612723.1"/>
    <property type="molecule type" value="Genomic_DNA"/>
</dbReference>
<comment type="caution">
    <text evidence="7">The sequence shown here is derived from an EMBL/GenBank/DDBJ whole genome shotgun (WGS) entry which is preliminary data.</text>
</comment>
<dbReference type="RefSeq" id="WP_036417524.1">
    <property type="nucleotide sequence ID" value="NZ_ABMOGV020000003.1"/>
</dbReference>
<organism evidence="7 8">
    <name type="scientific">Morganella morganii</name>
    <name type="common">Proteus morganii</name>
    <dbReference type="NCBI Taxonomy" id="582"/>
    <lineage>
        <taxon>Bacteria</taxon>
        <taxon>Pseudomonadati</taxon>
        <taxon>Pseudomonadota</taxon>
        <taxon>Gammaproteobacteria</taxon>
        <taxon>Enterobacterales</taxon>
        <taxon>Morganellaceae</taxon>
        <taxon>Morganella</taxon>
    </lineage>
</organism>
<dbReference type="InterPro" id="IPR036390">
    <property type="entry name" value="WH_DNA-bd_sf"/>
</dbReference>
<evidence type="ECO:0000256" key="5">
    <source>
        <dbReference type="ARBA" id="ARBA00023163"/>
    </source>
</evidence>
<dbReference type="GO" id="GO:0003700">
    <property type="term" value="F:DNA-binding transcription factor activity"/>
    <property type="evidence" value="ECO:0007669"/>
    <property type="project" value="InterPro"/>
</dbReference>
<dbReference type="InterPro" id="IPR051446">
    <property type="entry name" value="HTH_trans_reg/aminotransferase"/>
</dbReference>
<dbReference type="SUPFAM" id="SSF53383">
    <property type="entry name" value="PLP-dependent transferases"/>
    <property type="match status" value="1"/>
</dbReference>
<dbReference type="Pfam" id="PF00155">
    <property type="entry name" value="Aminotran_1_2"/>
    <property type="match status" value="1"/>
</dbReference>
<sequence>MATPRYKQYVDTLAARIRNGELAAGTQLPTHRAFAAQEGLSLVTASRVYQELINQGLVSGETGRGTFVRDISLLPVTGIECDVTPAMYDLNFIYPEVTEQTALLRHTLRRLSMSGHLESLLHYLPHAGRHQERVVVADHLKLRGFSAVDPDTVVMVSGAQHGLASVVLSMFSPGDVIAADALTYPGFKALAQTCHIELVPVPVTPEGPDLAALAQLCRQRKIRGYFTMPTLHNPLGWVMDLTSRRKLISLARENRFFLIEDGSYAFLQKPAPAPLAELAPDITFYVTGFSKNIATGLRVGLIVAPPEYIAELEKIIRITTWNTPALMTGIVREWLEQGEAEKLEQKKRRDAKARQKIVSRIFADLPHIAHPAGYFLWIPLPENVRCDAVISRLRAANIAVSPAESYAVTRDIPQAIRVAVSTLPYDDLESALMAVRDTITYLMDL</sequence>
<dbReference type="PANTHER" id="PTHR46577">
    <property type="entry name" value="HTH-TYPE TRANSCRIPTIONAL REGULATORY PROTEIN GABR"/>
    <property type="match status" value="1"/>
</dbReference>
<dbReference type="Gene3D" id="3.90.1150.10">
    <property type="entry name" value="Aspartate Aminotransferase, domain 1"/>
    <property type="match status" value="1"/>
</dbReference>
<dbReference type="Gene3D" id="1.10.10.10">
    <property type="entry name" value="Winged helix-like DNA-binding domain superfamily/Winged helix DNA-binding domain"/>
    <property type="match status" value="1"/>
</dbReference>
<dbReference type="CDD" id="cd07377">
    <property type="entry name" value="WHTH_GntR"/>
    <property type="match status" value="1"/>
</dbReference>
<evidence type="ECO:0000256" key="2">
    <source>
        <dbReference type="ARBA" id="ARBA00022898"/>
    </source>
</evidence>
<dbReference type="AlphaFoldDB" id="A0A8I0PUT5"/>
<dbReference type="InterPro" id="IPR004839">
    <property type="entry name" value="Aminotransferase_I/II_large"/>
</dbReference>
<dbReference type="GO" id="GO:0008483">
    <property type="term" value="F:transaminase activity"/>
    <property type="evidence" value="ECO:0007669"/>
    <property type="project" value="UniProtKB-KW"/>
</dbReference>
<dbReference type="Proteomes" id="UP000650477">
    <property type="component" value="Unassembled WGS sequence"/>
</dbReference>
<gene>
    <name evidence="7" type="ORF">CYG68_09860</name>
</gene>
<keyword evidence="7" id="KW-0032">Aminotransferase</keyword>
<dbReference type="PROSITE" id="PS50949">
    <property type="entry name" value="HTH_GNTR"/>
    <property type="match status" value="1"/>
</dbReference>
<dbReference type="InterPro" id="IPR000524">
    <property type="entry name" value="Tscrpt_reg_HTH_GntR"/>
</dbReference>
<dbReference type="InterPro" id="IPR015421">
    <property type="entry name" value="PyrdxlP-dep_Trfase_major"/>
</dbReference>
<dbReference type="Gene3D" id="3.40.640.10">
    <property type="entry name" value="Type I PLP-dependent aspartate aminotransferase-like (Major domain)"/>
    <property type="match status" value="1"/>
</dbReference>
<comment type="similarity">
    <text evidence="1">In the C-terminal section; belongs to the class-I pyridoxal-phosphate-dependent aminotransferase family.</text>
</comment>
<evidence type="ECO:0000313" key="7">
    <source>
        <dbReference type="EMBL" id="MBE8612723.1"/>
    </source>
</evidence>
<protein>
    <submittedName>
        <fullName evidence="7">PLP-dependent aminotransferase family protein</fullName>
    </submittedName>
</protein>
<evidence type="ECO:0000313" key="8">
    <source>
        <dbReference type="Proteomes" id="UP000650477"/>
    </source>
</evidence>
<dbReference type="SUPFAM" id="SSF46785">
    <property type="entry name" value="Winged helix' DNA-binding domain"/>
    <property type="match status" value="1"/>
</dbReference>
<dbReference type="PANTHER" id="PTHR46577:SF1">
    <property type="entry name" value="HTH-TYPE TRANSCRIPTIONAL REGULATORY PROTEIN GABR"/>
    <property type="match status" value="1"/>
</dbReference>
<feature type="domain" description="HTH gntR-type" evidence="6">
    <location>
        <begin position="3"/>
        <end position="71"/>
    </location>
</feature>